<dbReference type="AlphaFoldDB" id="A0A6G4X773"/>
<dbReference type="Proteomes" id="UP000477722">
    <property type="component" value="Unassembled WGS sequence"/>
</dbReference>
<dbReference type="GO" id="GO:0008170">
    <property type="term" value="F:N-methyltransferase activity"/>
    <property type="evidence" value="ECO:0007669"/>
    <property type="project" value="InterPro"/>
</dbReference>
<dbReference type="SUPFAM" id="SSF53335">
    <property type="entry name" value="S-adenosyl-L-methionine-dependent methyltransferases"/>
    <property type="match status" value="1"/>
</dbReference>
<evidence type="ECO:0000313" key="3">
    <source>
        <dbReference type="Proteomes" id="UP000477722"/>
    </source>
</evidence>
<evidence type="ECO:0000259" key="1">
    <source>
        <dbReference type="Pfam" id="PF02384"/>
    </source>
</evidence>
<sequence>MADNAADNAADSAAEVTAAEIARLAGVGRAAVSNWRRRYPHFPRPVGGTETSPSFSLPEVEYWLRAHGRLAELPLRERVWQRIEADPEGTAAAVLRAGERMLQLAEHAGRADADAAAEPDTEAPADDLARLAGELGPHGTYAFLLSRHLDANSRQYTLTPPDTAALMASLAAGATSVLDPACGSGELLAAALAGAAAQRSAPQVHTLLGQETDPDLARLSALRLTLRGAAHGTAVHIRAEDALRTEPAESEPPVDAVLCHPPFNERNWGHDELAYDPRWVYGLPARTESELAWAQHALARLRPGGTAVLLMPPAAASRRTGRRIRAALLRKGALRAVLALPAGAAAPHSLPLHLWVLRKPGAAPSQPQLLLMDTSDRFQGASRGTLPWPELTAAVLSAWRAFDEGGTVPEEPGVCGVLSVIDLLDDDVDLSPPRHLPPAGDQGGGTALAEVHSELEQVLRRTLDAAPSPALPAASGAAAQAPQGAPAALQWTDTTIGDLARGGALEVRTAGSEAGSVTTEPGDVVLPVQGRGAAYVVEPEQAGETLAKPLSLLRVDPAALDPWFVAGFLRSTANTRQASSYASSTARIDVRRLRLPRLPLRRQRQYGQHFRRLAAFEAGLRRAGALGEQLVQGVYDGLAQGTIPPE</sequence>
<dbReference type="InterPro" id="IPR052916">
    <property type="entry name" value="Type-I_RE_MTase_Subunit"/>
</dbReference>
<dbReference type="InterPro" id="IPR029063">
    <property type="entry name" value="SAM-dependent_MTases_sf"/>
</dbReference>
<dbReference type="GO" id="GO:0003677">
    <property type="term" value="F:DNA binding"/>
    <property type="evidence" value="ECO:0007669"/>
    <property type="project" value="InterPro"/>
</dbReference>
<accession>A0A6G4X773</accession>
<protein>
    <submittedName>
        <fullName evidence="2">N-6 DNA methylase</fullName>
    </submittedName>
</protein>
<dbReference type="GO" id="GO:0032259">
    <property type="term" value="P:methylation"/>
    <property type="evidence" value="ECO:0007669"/>
    <property type="project" value="UniProtKB-KW"/>
</dbReference>
<dbReference type="EMBL" id="JAAKZZ010000623">
    <property type="protein sequence ID" value="NGO73103.1"/>
    <property type="molecule type" value="Genomic_DNA"/>
</dbReference>
<dbReference type="PANTHER" id="PTHR42998:SF1">
    <property type="entry name" value="TYPE I RESTRICTION ENZYME HINDI METHYLASE SUBUNIT"/>
    <property type="match status" value="1"/>
</dbReference>
<dbReference type="InterPro" id="IPR003356">
    <property type="entry name" value="DNA_methylase_A-5"/>
</dbReference>
<keyword evidence="2" id="KW-0808">Transferase</keyword>
<proteinExistence type="predicted"/>
<dbReference type="PRINTS" id="PR00507">
    <property type="entry name" value="N12N6MTFRASE"/>
</dbReference>
<comment type="caution">
    <text evidence="2">The sequence shown here is derived from an EMBL/GenBank/DDBJ whole genome shotgun (WGS) entry which is preliminary data.</text>
</comment>
<reference evidence="2 3" key="1">
    <citation type="submission" date="2020-02" db="EMBL/GenBank/DDBJ databases">
        <title>Whole-genome analyses of novel actinobacteria.</title>
        <authorList>
            <person name="Sahin N."/>
            <person name="Tatar D."/>
        </authorList>
    </citation>
    <scope>NUCLEOTIDE SEQUENCE [LARGE SCALE GENOMIC DNA]</scope>
    <source>
        <strain evidence="2 3">SB3404</strain>
    </source>
</reference>
<organism evidence="2 3">
    <name type="scientific">Streptomyces boncukensis</name>
    <dbReference type="NCBI Taxonomy" id="2711219"/>
    <lineage>
        <taxon>Bacteria</taxon>
        <taxon>Bacillati</taxon>
        <taxon>Actinomycetota</taxon>
        <taxon>Actinomycetes</taxon>
        <taxon>Kitasatosporales</taxon>
        <taxon>Streptomycetaceae</taxon>
        <taxon>Streptomyces</taxon>
    </lineage>
</organism>
<gene>
    <name evidence="2" type="ORF">G5C65_33155</name>
</gene>
<evidence type="ECO:0000313" key="2">
    <source>
        <dbReference type="EMBL" id="NGO73103.1"/>
    </source>
</evidence>
<keyword evidence="2" id="KW-0489">Methyltransferase</keyword>
<dbReference type="RefSeq" id="WP_165302775.1">
    <property type="nucleotide sequence ID" value="NZ_JAAKZZ010000623.1"/>
</dbReference>
<name>A0A6G4X773_9ACTN</name>
<dbReference type="PANTHER" id="PTHR42998">
    <property type="entry name" value="TYPE I RESTRICTION ENZYME HINDVIIP M PROTEIN-RELATED"/>
    <property type="match status" value="1"/>
</dbReference>
<dbReference type="Pfam" id="PF02384">
    <property type="entry name" value="N6_Mtase"/>
    <property type="match status" value="1"/>
</dbReference>
<feature type="domain" description="DNA methylase adenine-specific" evidence="1">
    <location>
        <begin position="141"/>
        <end position="435"/>
    </location>
</feature>
<dbReference type="Gene3D" id="3.40.50.150">
    <property type="entry name" value="Vaccinia Virus protein VP39"/>
    <property type="match status" value="1"/>
</dbReference>
<keyword evidence="3" id="KW-1185">Reference proteome</keyword>